<name>S4S194_PETMA</name>
<reference evidence="1" key="1">
    <citation type="submission" date="2025-08" db="UniProtKB">
        <authorList>
            <consortium name="Ensembl"/>
        </authorList>
    </citation>
    <scope>IDENTIFICATION</scope>
</reference>
<dbReference type="HOGENOM" id="CLU_000288_148_1_1"/>
<proteinExistence type="predicted"/>
<protein>
    <recommendedName>
        <fullName evidence="2">Variable lymphocyte receptor A cassette</fullName>
    </recommendedName>
</protein>
<dbReference type="Ensembl" id="ENSPMAT00000011282.1">
    <property type="protein sequence ID" value="ENSPMAP00000011236.1"/>
    <property type="gene ID" value="ENSPMAG00000010255.1"/>
</dbReference>
<reference evidence="1" key="2">
    <citation type="submission" date="2025-09" db="UniProtKB">
        <authorList>
            <consortium name="Ensembl"/>
        </authorList>
    </citation>
    <scope>IDENTIFICATION</scope>
</reference>
<dbReference type="Gene3D" id="3.80.10.10">
    <property type="entry name" value="Ribonuclease Inhibitor"/>
    <property type="match status" value="1"/>
</dbReference>
<sequence>MEGNQLQTLPAGVFDSLAELKTLGLEKNQLWVLP</sequence>
<dbReference type="SUPFAM" id="SSF52058">
    <property type="entry name" value="L domain-like"/>
    <property type="match status" value="1"/>
</dbReference>
<accession>S4S194</accession>
<organism evidence="1">
    <name type="scientific">Petromyzon marinus</name>
    <name type="common">Sea lamprey</name>
    <dbReference type="NCBI Taxonomy" id="7757"/>
    <lineage>
        <taxon>Eukaryota</taxon>
        <taxon>Metazoa</taxon>
        <taxon>Chordata</taxon>
        <taxon>Craniata</taxon>
        <taxon>Vertebrata</taxon>
        <taxon>Cyclostomata</taxon>
        <taxon>Hyperoartia</taxon>
        <taxon>Petromyzontiformes</taxon>
        <taxon>Petromyzontidae</taxon>
        <taxon>Petromyzon</taxon>
    </lineage>
</organism>
<dbReference type="InterPro" id="IPR032675">
    <property type="entry name" value="LRR_dom_sf"/>
</dbReference>
<evidence type="ECO:0008006" key="2">
    <source>
        <dbReference type="Google" id="ProtNLM"/>
    </source>
</evidence>
<evidence type="ECO:0000313" key="1">
    <source>
        <dbReference type="Ensembl" id="ENSPMAP00000011236.1"/>
    </source>
</evidence>